<dbReference type="PANTHER" id="PTHR10728:SF39">
    <property type="entry name" value="CYTOSOLIC PHOSPHOLIPASE A2 GAMMA"/>
    <property type="match status" value="1"/>
</dbReference>
<proteinExistence type="predicted"/>
<dbReference type="PANTHER" id="PTHR10728">
    <property type="entry name" value="CYTOSOLIC PHOSPHOLIPASE A2"/>
    <property type="match status" value="1"/>
</dbReference>
<feature type="domain" description="PLA2c" evidence="4">
    <location>
        <begin position="3"/>
        <end position="540"/>
    </location>
</feature>
<dbReference type="Pfam" id="PF01735">
    <property type="entry name" value="PLA2_B"/>
    <property type="match status" value="1"/>
</dbReference>
<dbReference type="GO" id="GO:0005829">
    <property type="term" value="C:cytosol"/>
    <property type="evidence" value="ECO:0007669"/>
    <property type="project" value="TreeGrafter"/>
</dbReference>
<dbReference type="GO" id="GO:0005635">
    <property type="term" value="C:nuclear envelope"/>
    <property type="evidence" value="ECO:0007669"/>
    <property type="project" value="TreeGrafter"/>
</dbReference>
<dbReference type="GeneID" id="115824889"/>
<dbReference type="PROSITE" id="PS51210">
    <property type="entry name" value="PLA2C"/>
    <property type="match status" value="1"/>
</dbReference>
<keyword evidence="5" id="KW-1185">Reference proteome</keyword>
<evidence type="ECO:0000256" key="3">
    <source>
        <dbReference type="PROSITE-ProRule" id="PRU00555"/>
    </source>
</evidence>
<keyword evidence="1 3" id="KW-0378">Hydrolase</keyword>
<gene>
    <name evidence="6" type="primary">LOC115824889</name>
</gene>
<evidence type="ECO:0000256" key="2">
    <source>
        <dbReference type="ARBA" id="ARBA00023098"/>
    </source>
</evidence>
<accession>A0A6J2WLG0</accession>
<name>A0A6J2WLG0_CHACN</name>
<keyword evidence="3" id="KW-0442">Lipid degradation</keyword>
<dbReference type="SMART" id="SM00022">
    <property type="entry name" value="PLAc"/>
    <property type="match status" value="1"/>
</dbReference>
<evidence type="ECO:0000313" key="6">
    <source>
        <dbReference type="RefSeq" id="XP_030644472.1"/>
    </source>
</evidence>
<reference evidence="6" key="1">
    <citation type="submission" date="2025-08" db="UniProtKB">
        <authorList>
            <consortium name="RefSeq"/>
        </authorList>
    </citation>
    <scope>IDENTIFICATION</scope>
</reference>
<dbReference type="GO" id="GO:0005509">
    <property type="term" value="F:calcium ion binding"/>
    <property type="evidence" value="ECO:0007669"/>
    <property type="project" value="TreeGrafter"/>
</dbReference>
<dbReference type="Gene3D" id="3.40.1090.10">
    <property type="entry name" value="Cytosolic phospholipase A2 catalytic domain"/>
    <property type="match status" value="1"/>
</dbReference>
<dbReference type="AlphaFoldDB" id="A0A6J2WLG0"/>
<dbReference type="GO" id="GO:0005654">
    <property type="term" value="C:nucleoplasm"/>
    <property type="evidence" value="ECO:0007669"/>
    <property type="project" value="TreeGrafter"/>
</dbReference>
<dbReference type="SUPFAM" id="SSF52151">
    <property type="entry name" value="FabD/lysophospholipase-like"/>
    <property type="match status" value="1"/>
</dbReference>
<evidence type="ECO:0000256" key="1">
    <source>
        <dbReference type="ARBA" id="ARBA00022801"/>
    </source>
</evidence>
<dbReference type="OrthoDB" id="270970at2759"/>
<dbReference type="InParanoid" id="A0A6J2WLG0"/>
<dbReference type="RefSeq" id="XP_030644472.1">
    <property type="nucleotide sequence ID" value="XM_030788612.1"/>
</dbReference>
<dbReference type="GO" id="GO:0046475">
    <property type="term" value="P:glycerophospholipid catabolic process"/>
    <property type="evidence" value="ECO:0007669"/>
    <property type="project" value="TreeGrafter"/>
</dbReference>
<organism evidence="5 6">
    <name type="scientific">Chanos chanos</name>
    <name type="common">Milkfish</name>
    <name type="synonym">Mugil chanos</name>
    <dbReference type="NCBI Taxonomy" id="29144"/>
    <lineage>
        <taxon>Eukaryota</taxon>
        <taxon>Metazoa</taxon>
        <taxon>Chordata</taxon>
        <taxon>Craniata</taxon>
        <taxon>Vertebrata</taxon>
        <taxon>Euteleostomi</taxon>
        <taxon>Actinopterygii</taxon>
        <taxon>Neopterygii</taxon>
        <taxon>Teleostei</taxon>
        <taxon>Ostariophysi</taxon>
        <taxon>Gonorynchiformes</taxon>
        <taxon>Chanidae</taxon>
        <taxon>Chanos</taxon>
    </lineage>
</organism>
<dbReference type="GO" id="GO:0005544">
    <property type="term" value="F:calcium-dependent phospholipid binding"/>
    <property type="evidence" value="ECO:0007669"/>
    <property type="project" value="TreeGrafter"/>
</dbReference>
<protein>
    <submittedName>
        <fullName evidence="6">Cytosolic phospholipase A2 gamma-like</fullName>
    </submittedName>
</protein>
<evidence type="ECO:0000313" key="5">
    <source>
        <dbReference type="Proteomes" id="UP000504632"/>
    </source>
</evidence>
<dbReference type="InterPro" id="IPR016035">
    <property type="entry name" value="Acyl_Trfase/lysoPLipase"/>
</dbReference>
<evidence type="ECO:0000259" key="4">
    <source>
        <dbReference type="PROSITE" id="PS51210"/>
    </source>
</evidence>
<keyword evidence="2 3" id="KW-0443">Lipid metabolism</keyword>
<dbReference type="Proteomes" id="UP000504632">
    <property type="component" value="Chromosome 12"/>
</dbReference>
<sequence length="540" mass="61988">MSAVKLKESKVRIGHSLNEGEKQHVTHRRETVLQCLQRHKIPCSLDTMPNIALLGSGGGERAMVGLLGSLVQLEKCDLLDCMLYLSGVSGSTWCMASLYKEPDWSTKLDAVQEKIIKRLDGSEVSWSDAWEKLKNYYNQRDNFSLTDLWAVMFVTMIVKEIDENTISSQNENHSSDPYPIYTVTDKQCKQEELNRDAWFEITPHEAGYSLTGAFVDAACFGSQFTNGTAVKKQLETDMLYLQGLCGSALADEEEIKEWLWKKIKGIHGQKVLLTVMELNICVLNKEDPTNLITEMTVLLKGKQDKHMRAMFISAQELLHEHRHYILEQYTLTICENYEDWFETSERKARISWIIPKIIQLLCNWTWGTTYNFLHKMKVEDVHASVLSEEKRYYEDAGLLNNSPYFPMLREERDIDLIISLDFSAGDPMETVINTSEMCSDLKIPFPEVKLPRGVSEPDDFYLFEGENGAPTVIHIPLFNKVNCDGHIKEWADRYTTFQMAYSHDMIIDLIEKAGENVKNNKARLVTAIRRVIEKKEAKAH</sequence>
<dbReference type="InterPro" id="IPR002642">
    <property type="entry name" value="LysoPLipase_cat_dom"/>
</dbReference>
<dbReference type="GO" id="GO:0047498">
    <property type="term" value="F:calcium-dependent phospholipase A2 activity"/>
    <property type="evidence" value="ECO:0007669"/>
    <property type="project" value="TreeGrafter"/>
</dbReference>